<dbReference type="AlphaFoldDB" id="A0A2Z6AY66"/>
<keyword evidence="3" id="KW-1185">Reference proteome</keyword>
<dbReference type="Proteomes" id="UP000269883">
    <property type="component" value="Chromosome"/>
</dbReference>
<keyword evidence="1" id="KW-0812">Transmembrane</keyword>
<dbReference type="OrthoDB" id="5465226at2"/>
<dbReference type="Gene3D" id="2.20.20.30">
    <property type="entry name" value="reverse gyrase domain"/>
    <property type="match status" value="1"/>
</dbReference>
<protein>
    <submittedName>
        <fullName evidence="2">Uncharacterized protein</fullName>
    </submittedName>
</protein>
<evidence type="ECO:0000256" key="1">
    <source>
        <dbReference type="SAM" id="Phobius"/>
    </source>
</evidence>
<name>A0A2Z6AY66_9BACT</name>
<evidence type="ECO:0000313" key="2">
    <source>
        <dbReference type="EMBL" id="BBD08143.1"/>
    </source>
</evidence>
<organism evidence="2 3">
    <name type="scientific">Desulfovibrio ferrophilus</name>
    <dbReference type="NCBI Taxonomy" id="241368"/>
    <lineage>
        <taxon>Bacteria</taxon>
        <taxon>Pseudomonadati</taxon>
        <taxon>Thermodesulfobacteriota</taxon>
        <taxon>Desulfovibrionia</taxon>
        <taxon>Desulfovibrionales</taxon>
        <taxon>Desulfovibrionaceae</taxon>
        <taxon>Desulfovibrio</taxon>
    </lineage>
</organism>
<proteinExistence type="predicted"/>
<feature type="transmembrane region" description="Helical" evidence="1">
    <location>
        <begin position="57"/>
        <end position="75"/>
    </location>
</feature>
<keyword evidence="1" id="KW-0472">Membrane</keyword>
<accession>A0A2Z6AY66</accession>
<reference evidence="2 3" key="1">
    <citation type="journal article" date="2018" name="Sci. Adv.">
        <title>Multi-heme cytochromes provide a pathway for survival in energy-limited environments.</title>
        <authorList>
            <person name="Deng X."/>
            <person name="Dohmae N."/>
            <person name="Nealson K.H."/>
            <person name="Hashimoto K."/>
            <person name="Okamoto A."/>
        </authorList>
    </citation>
    <scope>NUCLEOTIDE SEQUENCE [LARGE SCALE GENOMIC DNA]</scope>
    <source>
        <strain evidence="2 3">IS5</strain>
    </source>
</reference>
<evidence type="ECO:0000313" key="3">
    <source>
        <dbReference type="Proteomes" id="UP000269883"/>
    </source>
</evidence>
<gene>
    <name evidence="2" type="ORF">DFE_1417</name>
</gene>
<sequence length="135" mass="15045">MAVQSDVIIKTVLRCEKCGESFSDSFEQCPKCGSRRFEGYTVVNPISRLPMESMLRFVGHAMWLMGTAICIAFLWNTNTNDLTHNLWMIAAGFGVLGLSVVAAIALFALGEMLKRIIRVQRRVRAMMDEHSSQGG</sequence>
<keyword evidence="1" id="KW-1133">Transmembrane helix</keyword>
<feature type="transmembrane region" description="Helical" evidence="1">
    <location>
        <begin position="87"/>
        <end position="109"/>
    </location>
</feature>
<dbReference type="RefSeq" id="WP_126378002.1">
    <property type="nucleotide sequence ID" value="NZ_AP017378.1"/>
</dbReference>
<dbReference type="EMBL" id="AP017378">
    <property type="protein sequence ID" value="BBD08143.1"/>
    <property type="molecule type" value="Genomic_DNA"/>
</dbReference>
<dbReference type="KEGG" id="dfl:DFE_1417"/>